<keyword evidence="8" id="KW-1185">Reference proteome</keyword>
<feature type="repeat" description="TPR" evidence="3">
    <location>
        <begin position="103"/>
        <end position="136"/>
    </location>
</feature>
<dbReference type="PANTHER" id="PTHR45641">
    <property type="entry name" value="TETRATRICOPEPTIDE REPEAT PROTEIN (AFU_ORTHOLOGUE AFUA_6G03870)"/>
    <property type="match status" value="1"/>
</dbReference>
<dbReference type="SMART" id="SM00028">
    <property type="entry name" value="TPR"/>
    <property type="match status" value="4"/>
</dbReference>
<dbReference type="Proteomes" id="UP000663829">
    <property type="component" value="Unassembled WGS sequence"/>
</dbReference>
<evidence type="ECO:0000313" key="8">
    <source>
        <dbReference type="Proteomes" id="UP000663829"/>
    </source>
</evidence>
<evidence type="ECO:0000313" key="7">
    <source>
        <dbReference type="EMBL" id="CAF4253406.1"/>
    </source>
</evidence>
<dbReference type="PANTHER" id="PTHR45641:SF19">
    <property type="entry name" value="NEPHROCYSTIN-3"/>
    <property type="match status" value="1"/>
</dbReference>
<dbReference type="Proteomes" id="UP000677228">
    <property type="component" value="Unassembled WGS sequence"/>
</dbReference>
<name>A0A815INU3_9BILA</name>
<dbReference type="EMBL" id="CAJNOK010002976">
    <property type="protein sequence ID" value="CAF0882725.1"/>
    <property type="molecule type" value="Genomic_DNA"/>
</dbReference>
<proteinExistence type="predicted"/>
<dbReference type="Proteomes" id="UP000682733">
    <property type="component" value="Unassembled WGS sequence"/>
</dbReference>
<keyword evidence="2 3" id="KW-0802">TPR repeat</keyword>
<dbReference type="Proteomes" id="UP000681722">
    <property type="component" value="Unassembled WGS sequence"/>
</dbReference>
<dbReference type="EMBL" id="CAJNOQ010015803">
    <property type="protein sequence ID" value="CAF1368797.1"/>
    <property type="molecule type" value="Genomic_DNA"/>
</dbReference>
<dbReference type="Pfam" id="PF13374">
    <property type="entry name" value="TPR_10"/>
    <property type="match status" value="1"/>
</dbReference>
<dbReference type="Gene3D" id="1.25.40.10">
    <property type="entry name" value="Tetratricopeptide repeat domain"/>
    <property type="match status" value="2"/>
</dbReference>
<dbReference type="InterPro" id="IPR019734">
    <property type="entry name" value="TPR_rpt"/>
</dbReference>
<dbReference type="OrthoDB" id="5986190at2759"/>
<feature type="repeat" description="TPR" evidence="3">
    <location>
        <begin position="167"/>
        <end position="200"/>
    </location>
</feature>
<organism evidence="5 8">
    <name type="scientific">Didymodactylos carnosus</name>
    <dbReference type="NCBI Taxonomy" id="1234261"/>
    <lineage>
        <taxon>Eukaryota</taxon>
        <taxon>Metazoa</taxon>
        <taxon>Spiralia</taxon>
        <taxon>Gnathifera</taxon>
        <taxon>Rotifera</taxon>
        <taxon>Eurotatoria</taxon>
        <taxon>Bdelloidea</taxon>
        <taxon>Philodinida</taxon>
        <taxon>Philodinidae</taxon>
        <taxon>Didymodactylos</taxon>
    </lineage>
</organism>
<dbReference type="SUPFAM" id="SSF48452">
    <property type="entry name" value="TPR-like"/>
    <property type="match status" value="1"/>
</dbReference>
<dbReference type="Pfam" id="PF13424">
    <property type="entry name" value="TPR_12"/>
    <property type="match status" value="1"/>
</dbReference>
<evidence type="ECO:0000313" key="6">
    <source>
        <dbReference type="EMBL" id="CAF3666218.1"/>
    </source>
</evidence>
<evidence type="ECO:0000313" key="5">
    <source>
        <dbReference type="EMBL" id="CAF1368797.1"/>
    </source>
</evidence>
<evidence type="ECO:0000256" key="2">
    <source>
        <dbReference type="ARBA" id="ARBA00022803"/>
    </source>
</evidence>
<keyword evidence="1" id="KW-0677">Repeat</keyword>
<evidence type="ECO:0000256" key="1">
    <source>
        <dbReference type="ARBA" id="ARBA00022737"/>
    </source>
</evidence>
<dbReference type="EMBL" id="CAJOBA010002976">
    <property type="protein sequence ID" value="CAF3666218.1"/>
    <property type="molecule type" value="Genomic_DNA"/>
</dbReference>
<reference evidence="5" key="1">
    <citation type="submission" date="2021-02" db="EMBL/GenBank/DDBJ databases">
        <authorList>
            <person name="Nowell W R."/>
        </authorList>
    </citation>
    <scope>NUCLEOTIDE SEQUENCE</scope>
</reference>
<sequence length="224" mass="26078">MSTLLRTVSQPPGIKDLASPLGHMGIILREKGEFEKARELHFQSLKIKQNYYGEQHLETSATLNNIALVYKDKQDYQRALQYHKESLRIKHKILQVEDHLDIANSLNNLGFVYRQSNQLDRAFEYCQKSLRIQQKLLPPEHSAIAMSYHTPQIRNKTFAFNNHPEVARNLFSMGFTYESLAEFSVVLEYFQKALDMNQKFLPVDHPDMTKLNDAIARVQQEINN</sequence>
<comment type="caution">
    <text evidence="5">The sequence shown here is derived from an EMBL/GenBank/DDBJ whole genome shotgun (WGS) entry which is preliminary data.</text>
</comment>
<accession>A0A815INU3</accession>
<protein>
    <submittedName>
        <fullName evidence="5">Uncharacterized protein</fullName>
    </submittedName>
</protein>
<dbReference type="InterPro" id="IPR011990">
    <property type="entry name" value="TPR-like_helical_dom_sf"/>
</dbReference>
<gene>
    <name evidence="5" type="ORF">GPM918_LOCUS31750</name>
    <name evidence="4" type="ORF">OVA965_LOCUS8705</name>
    <name evidence="7" type="ORF">SRO942_LOCUS32401</name>
    <name evidence="6" type="ORF">TMI583_LOCUS8700</name>
</gene>
<evidence type="ECO:0000313" key="4">
    <source>
        <dbReference type="EMBL" id="CAF0882725.1"/>
    </source>
</evidence>
<dbReference type="PROSITE" id="PS50005">
    <property type="entry name" value="TPR"/>
    <property type="match status" value="2"/>
</dbReference>
<dbReference type="AlphaFoldDB" id="A0A815INU3"/>
<evidence type="ECO:0000256" key="3">
    <source>
        <dbReference type="PROSITE-ProRule" id="PRU00339"/>
    </source>
</evidence>
<dbReference type="EMBL" id="CAJOBC010074339">
    <property type="protein sequence ID" value="CAF4253406.1"/>
    <property type="molecule type" value="Genomic_DNA"/>
</dbReference>